<organism evidence="1 2">
    <name type="scientific">Vibrio aestuarianus</name>
    <dbReference type="NCBI Taxonomy" id="28171"/>
    <lineage>
        <taxon>Bacteria</taxon>
        <taxon>Pseudomonadati</taxon>
        <taxon>Pseudomonadota</taxon>
        <taxon>Gammaproteobacteria</taxon>
        <taxon>Vibrionales</taxon>
        <taxon>Vibrionaceae</taxon>
        <taxon>Vibrio</taxon>
    </lineage>
</organism>
<gene>
    <name evidence="1" type="ORF">PYE67_14685</name>
</gene>
<reference evidence="1 2" key="1">
    <citation type="submission" date="2022-02" db="EMBL/GenBank/DDBJ databases">
        <title>Emergence and expansion in Europe of a Vibrio aestuarianus clonal complex pathogenic for oysters.</title>
        <authorList>
            <person name="Mesnil A."/>
            <person name="Travers M.-A."/>
        </authorList>
    </citation>
    <scope>NUCLEOTIDE SEQUENCE [LARGE SCALE GENOMIC DNA]</scope>
    <source>
        <strain evidence="1 2">U17</strain>
    </source>
</reference>
<evidence type="ECO:0000313" key="1">
    <source>
        <dbReference type="EMBL" id="WGK87364.1"/>
    </source>
</evidence>
<dbReference type="EMBL" id="CP118712">
    <property type="protein sequence ID" value="WGK87364.1"/>
    <property type="molecule type" value="Genomic_DNA"/>
</dbReference>
<dbReference type="RefSeq" id="WP_261927011.1">
    <property type="nucleotide sequence ID" value="NZ_CALYLG010000237.1"/>
</dbReference>
<name>A0ABD7YSM4_9VIBR</name>
<dbReference type="Proteomes" id="UP001241226">
    <property type="component" value="Chromosome 2"/>
</dbReference>
<dbReference type="AlphaFoldDB" id="A0ABD7YSM4"/>
<accession>A0ABD7YSM4</accession>
<evidence type="ECO:0000313" key="2">
    <source>
        <dbReference type="Proteomes" id="UP001241226"/>
    </source>
</evidence>
<protein>
    <submittedName>
        <fullName evidence="1">Uncharacterized protein</fullName>
    </submittedName>
</protein>
<sequence length="85" mass="10003">MPIIRKSSLANHLAHLEQRFDKLKKELTGVEPNPNIYNVYHNDPIVYKEEFTEVNELEVKLAIEDFNAILKELRQIKKLQATKRS</sequence>
<proteinExistence type="predicted"/>